<dbReference type="PANTHER" id="PTHR48449">
    <property type="entry name" value="DUF1985 DOMAIN-CONTAINING PROTEIN"/>
    <property type="match status" value="1"/>
</dbReference>
<reference evidence="2" key="1">
    <citation type="journal article" date="2023" name="Plant J.">
        <title>Genome sequences and population genomics provide insights into the demographic history, inbreeding, and mutation load of two 'living fossil' tree species of Dipteronia.</title>
        <authorList>
            <person name="Feng Y."/>
            <person name="Comes H.P."/>
            <person name="Chen J."/>
            <person name="Zhu S."/>
            <person name="Lu R."/>
            <person name="Zhang X."/>
            <person name="Li P."/>
            <person name="Qiu J."/>
            <person name="Olsen K.M."/>
            <person name="Qiu Y."/>
        </authorList>
    </citation>
    <scope>NUCLEOTIDE SEQUENCE</scope>
    <source>
        <strain evidence="2">NBL</strain>
    </source>
</reference>
<keyword evidence="3" id="KW-1185">Reference proteome</keyword>
<evidence type="ECO:0000256" key="1">
    <source>
        <dbReference type="SAM" id="MobiDB-lite"/>
    </source>
</evidence>
<dbReference type="Proteomes" id="UP001281410">
    <property type="component" value="Unassembled WGS sequence"/>
</dbReference>
<feature type="region of interest" description="Disordered" evidence="1">
    <location>
        <begin position="211"/>
        <end position="248"/>
    </location>
</feature>
<sequence length="248" mass="28860">MRRRWPHRSKEEGRVAAKSWSGSDSLRRVGLDPVQVCGKEGFTAWILMGLDEREEIPVWQIQLVEDLIAFDAFSWGAHMYRQSIYGFKHALDCRYERFKRRQHENTTDVHTVETYNIYGLPQALLIFAFEVIPELWTQFRTRRDIDLSPRILKWELKKQPRSEKLDKIFTSKMFARTALVPTAAKRVARYYEGIDEGGSLYTASDRDHVSVQDPVDVTTARPSYTALSPLRHRRDTEDSEPEVGGRSP</sequence>
<evidence type="ECO:0000313" key="2">
    <source>
        <dbReference type="EMBL" id="KAK3212884.1"/>
    </source>
</evidence>
<organism evidence="2 3">
    <name type="scientific">Dipteronia sinensis</name>
    <dbReference type="NCBI Taxonomy" id="43782"/>
    <lineage>
        <taxon>Eukaryota</taxon>
        <taxon>Viridiplantae</taxon>
        <taxon>Streptophyta</taxon>
        <taxon>Embryophyta</taxon>
        <taxon>Tracheophyta</taxon>
        <taxon>Spermatophyta</taxon>
        <taxon>Magnoliopsida</taxon>
        <taxon>eudicotyledons</taxon>
        <taxon>Gunneridae</taxon>
        <taxon>Pentapetalae</taxon>
        <taxon>rosids</taxon>
        <taxon>malvids</taxon>
        <taxon>Sapindales</taxon>
        <taxon>Sapindaceae</taxon>
        <taxon>Hippocastanoideae</taxon>
        <taxon>Acereae</taxon>
        <taxon>Dipteronia</taxon>
    </lineage>
</organism>
<gene>
    <name evidence="2" type="ORF">Dsin_017590</name>
</gene>
<evidence type="ECO:0000313" key="3">
    <source>
        <dbReference type="Proteomes" id="UP001281410"/>
    </source>
</evidence>
<protein>
    <submittedName>
        <fullName evidence="2">Uncharacterized protein</fullName>
    </submittedName>
</protein>
<proteinExistence type="predicted"/>
<comment type="caution">
    <text evidence="2">The sequence shown here is derived from an EMBL/GenBank/DDBJ whole genome shotgun (WGS) entry which is preliminary data.</text>
</comment>
<name>A0AAE0E6P6_9ROSI</name>
<dbReference type="AlphaFoldDB" id="A0AAE0E6P6"/>
<dbReference type="EMBL" id="JANJYJ010000005">
    <property type="protein sequence ID" value="KAK3212884.1"/>
    <property type="molecule type" value="Genomic_DNA"/>
</dbReference>
<accession>A0AAE0E6P6</accession>
<dbReference type="PANTHER" id="PTHR48449:SF1">
    <property type="entry name" value="DUF1985 DOMAIN-CONTAINING PROTEIN"/>
    <property type="match status" value="1"/>
</dbReference>